<reference evidence="12 13" key="1">
    <citation type="journal article" date="2013" name="MBio">
        <title>Genome sequencing of the plant pathogen Taphrina deformans, the causal agent of peach leaf curl.</title>
        <authorList>
            <person name="Cisse O.H."/>
            <person name="Almeida J.M.G.C.F."/>
            <person name="Fonseca A."/>
            <person name="Kumar A.A."/>
            <person name="Salojaervi J."/>
            <person name="Overmyer K."/>
            <person name="Hauser P.M."/>
            <person name="Pagni M."/>
        </authorList>
    </citation>
    <scope>NUCLEOTIDE SEQUENCE [LARGE SCALE GENOMIC DNA]</scope>
    <source>
        <strain evidence="13">PYCC 5710 / ATCC 11124 / CBS 356.35 / IMI 108563 / JCM 9778 / NBRC 8474</strain>
    </source>
</reference>
<dbReference type="EMBL" id="CAHR02000003">
    <property type="protein sequence ID" value="CCG80598.1"/>
    <property type="molecule type" value="Genomic_DNA"/>
</dbReference>
<dbReference type="InterPro" id="IPR036284">
    <property type="entry name" value="GGL_sf"/>
</dbReference>
<keyword evidence="7" id="KW-0564">Palmitate</keyword>
<comment type="subcellular location">
    <subcellularLocation>
        <location evidence="1">Membrane</location>
        <topology evidence="1">Peripheral membrane protein</topology>
    </subcellularLocation>
</comment>
<dbReference type="GO" id="GO:0031681">
    <property type="term" value="F:G-protein beta-subunit binding"/>
    <property type="evidence" value="ECO:0007669"/>
    <property type="project" value="InterPro"/>
</dbReference>
<accession>R4XB94</accession>
<comment type="subunit">
    <text evidence="3">G proteins are composed of 3 units, alpha, beta and gamma.</text>
</comment>
<evidence type="ECO:0000256" key="10">
    <source>
        <dbReference type="ARBA" id="ARBA00023289"/>
    </source>
</evidence>
<evidence type="ECO:0000256" key="5">
    <source>
        <dbReference type="ARBA" id="ARBA00022481"/>
    </source>
</evidence>
<keyword evidence="8" id="KW-0807">Transducer</keyword>
<evidence type="ECO:0000313" key="13">
    <source>
        <dbReference type="Proteomes" id="UP000013776"/>
    </source>
</evidence>
<dbReference type="GO" id="GO:0000750">
    <property type="term" value="P:pheromone-dependent signal transduction involved in conjugation with cellular fusion"/>
    <property type="evidence" value="ECO:0007669"/>
    <property type="project" value="InterPro"/>
</dbReference>
<evidence type="ECO:0000256" key="9">
    <source>
        <dbReference type="ARBA" id="ARBA00023288"/>
    </source>
</evidence>
<feature type="domain" description="G protein gamma" evidence="11">
    <location>
        <begin position="12"/>
        <end position="101"/>
    </location>
</feature>
<evidence type="ECO:0000256" key="7">
    <source>
        <dbReference type="ARBA" id="ARBA00023139"/>
    </source>
</evidence>
<evidence type="ECO:0000313" key="12">
    <source>
        <dbReference type="EMBL" id="CCG80598.1"/>
    </source>
</evidence>
<comment type="caution">
    <text evidence="12">The sequence shown here is derived from an EMBL/GenBank/DDBJ whole genome shotgun (WGS) entry which is preliminary data.</text>
</comment>
<dbReference type="InterPro" id="IPR015898">
    <property type="entry name" value="G-protein_gamma-like_dom"/>
</dbReference>
<evidence type="ECO:0000256" key="1">
    <source>
        <dbReference type="ARBA" id="ARBA00004170"/>
    </source>
</evidence>
<dbReference type="Pfam" id="PF00631">
    <property type="entry name" value="G-gamma"/>
    <property type="match status" value="1"/>
</dbReference>
<dbReference type="OrthoDB" id="19232at2759"/>
<dbReference type="eggNOG" id="ENOG502S5Z5">
    <property type="taxonomic scope" value="Eukaryota"/>
</dbReference>
<dbReference type="SMART" id="SM01224">
    <property type="entry name" value="G_gamma"/>
    <property type="match status" value="1"/>
</dbReference>
<dbReference type="Proteomes" id="UP000013776">
    <property type="component" value="Unassembled WGS sequence"/>
</dbReference>
<evidence type="ECO:0000256" key="8">
    <source>
        <dbReference type="ARBA" id="ARBA00023224"/>
    </source>
</evidence>
<keyword evidence="13" id="KW-1185">Reference proteome</keyword>
<evidence type="ECO:0000256" key="3">
    <source>
        <dbReference type="ARBA" id="ARBA00011581"/>
    </source>
</evidence>
<comment type="similarity">
    <text evidence="2">Belongs to the G protein gamma family.</text>
</comment>
<dbReference type="VEuPathDB" id="FungiDB:TAPDE_000116"/>
<dbReference type="STRING" id="1097556.R4XB94"/>
<name>R4XB94_TAPDE</name>
<dbReference type="PANTHER" id="PTHR28189">
    <property type="entry name" value="GUANINE NUCLEOTIDE-BINDING PROTEIN SUBUNIT GAMMA"/>
    <property type="match status" value="1"/>
</dbReference>
<dbReference type="SUPFAM" id="SSF48670">
    <property type="entry name" value="Transducin (heterotrimeric G protein), gamma chain"/>
    <property type="match status" value="1"/>
</dbReference>
<organism evidence="12 13">
    <name type="scientific">Taphrina deformans (strain PYCC 5710 / ATCC 11124 / CBS 356.35 / IMI 108563 / JCM 9778 / NBRC 8474)</name>
    <name type="common">Peach leaf curl fungus</name>
    <name type="synonym">Lalaria deformans</name>
    <dbReference type="NCBI Taxonomy" id="1097556"/>
    <lineage>
        <taxon>Eukaryota</taxon>
        <taxon>Fungi</taxon>
        <taxon>Dikarya</taxon>
        <taxon>Ascomycota</taxon>
        <taxon>Taphrinomycotina</taxon>
        <taxon>Taphrinomycetes</taxon>
        <taxon>Taphrinales</taxon>
        <taxon>Taphrinaceae</taxon>
        <taxon>Taphrina</taxon>
    </lineage>
</organism>
<dbReference type="GO" id="GO:0007186">
    <property type="term" value="P:G protein-coupled receptor signaling pathway"/>
    <property type="evidence" value="ECO:0007669"/>
    <property type="project" value="InterPro"/>
</dbReference>
<evidence type="ECO:0000256" key="6">
    <source>
        <dbReference type="ARBA" id="ARBA00023136"/>
    </source>
</evidence>
<dbReference type="FunFam" id="4.10.260.10:FF:000003">
    <property type="entry name" value="G-protein complex gamma subunit Ste18/GpgA"/>
    <property type="match status" value="1"/>
</dbReference>
<dbReference type="InterPro" id="IPR041848">
    <property type="entry name" value="Ste18_fungal"/>
</dbReference>
<dbReference type="Gene3D" id="4.10.260.10">
    <property type="entry name" value="Transducin (heterotrimeric G protein), gamma chain"/>
    <property type="match status" value="1"/>
</dbReference>
<evidence type="ECO:0000259" key="11">
    <source>
        <dbReference type="SMART" id="SM01224"/>
    </source>
</evidence>
<dbReference type="AlphaFoldDB" id="R4XB94"/>
<proteinExistence type="inferred from homology"/>
<sequence>MAQPSTKKQSMSEIKLRRLTELNARLREDLDRPRIQVSEACESLIAYTRATKDYMVPSIWGQVGKGEDPQTQPVLFLQIGRLTALAYAQQAQASQGCCSCM</sequence>
<evidence type="ECO:0000256" key="2">
    <source>
        <dbReference type="ARBA" id="ARBA00007431"/>
    </source>
</evidence>
<keyword evidence="10" id="KW-0636">Prenylation</keyword>
<protein>
    <recommendedName>
        <fullName evidence="4">Guanine nucleotide-binding protein subunit gamma</fullName>
    </recommendedName>
</protein>
<evidence type="ECO:0000256" key="4">
    <source>
        <dbReference type="ARBA" id="ARBA00016111"/>
    </source>
</evidence>
<dbReference type="GO" id="GO:0005834">
    <property type="term" value="C:heterotrimeric G-protein complex"/>
    <property type="evidence" value="ECO:0007669"/>
    <property type="project" value="TreeGrafter"/>
</dbReference>
<keyword evidence="9" id="KW-0449">Lipoprotein</keyword>
<dbReference type="PANTHER" id="PTHR28189:SF1">
    <property type="entry name" value="GUANINE NUCLEOTIDE-BINDING PROTEIN SUBUNIT GAMMA"/>
    <property type="match status" value="1"/>
</dbReference>
<keyword evidence="5" id="KW-0488">Methylation</keyword>
<keyword evidence="6" id="KW-0472">Membrane</keyword>
<gene>
    <name evidence="12" type="ORF">TAPDE_000116</name>
</gene>